<dbReference type="EMBL" id="CSBK01001838">
    <property type="protein sequence ID" value="COZ20619.1"/>
    <property type="molecule type" value="Genomic_DNA"/>
</dbReference>
<dbReference type="EMBL" id="CFOH01001099">
    <property type="protein sequence ID" value="CFE78859.1"/>
    <property type="molecule type" value="Genomic_DNA"/>
</dbReference>
<dbReference type="Proteomes" id="UP000048289">
    <property type="component" value="Unassembled WGS sequence"/>
</dbReference>
<sequence length="76" mass="8131">MIGYTERATRCKGSRSRIECSSTPAPSSGYIFWIAPIHTPIIPVRRSPKYFQVSESGPSGSADVLDATVMTASVPG</sequence>
<evidence type="ECO:0000313" key="11">
    <source>
        <dbReference type="Proteomes" id="UP000045842"/>
    </source>
</evidence>
<dbReference type="Proteomes" id="UP000039021">
    <property type="component" value="Unassembled WGS sequence"/>
</dbReference>
<dbReference type="EMBL" id="CSAE01000976">
    <property type="protein sequence ID" value="COX15760.1"/>
    <property type="molecule type" value="Genomic_DNA"/>
</dbReference>
<evidence type="ECO:0000313" key="3">
    <source>
        <dbReference type="EMBL" id="COW84429.1"/>
    </source>
</evidence>
<dbReference type="EMBL" id="CSAJ01000551">
    <property type="protein sequence ID" value="COW86714.1"/>
    <property type="molecule type" value="Genomic_DNA"/>
</dbReference>
<dbReference type="AlphaFoldDB" id="A0A0U0SNQ0"/>
<dbReference type="Proteomes" id="UP000048600">
    <property type="component" value="Unassembled WGS sequence"/>
</dbReference>
<accession>A0A0U0SNQ0</accession>
<reference evidence="7" key="3">
    <citation type="submission" date="2015-03" db="EMBL/GenBank/DDBJ databases">
        <authorList>
            <consortium name="Pathogen Informatics"/>
            <person name="Murphy D."/>
        </authorList>
    </citation>
    <scope>NUCLEOTIDE SEQUENCE</scope>
    <source>
        <strain evidence="7">N09902308</strain>
    </source>
</reference>
<dbReference type="Proteomes" id="UP000044938">
    <property type="component" value="Unassembled WGS sequence"/>
</dbReference>
<evidence type="ECO:0000313" key="8">
    <source>
        <dbReference type="Proteomes" id="UP000038802"/>
    </source>
</evidence>
<evidence type="ECO:0000313" key="13">
    <source>
        <dbReference type="Proteomes" id="UP000048289"/>
    </source>
</evidence>
<organism evidence="5 8">
    <name type="scientific">Mycobacterium tuberculosis</name>
    <dbReference type="NCBI Taxonomy" id="1773"/>
    <lineage>
        <taxon>Bacteria</taxon>
        <taxon>Bacillati</taxon>
        <taxon>Actinomycetota</taxon>
        <taxon>Actinomycetes</taxon>
        <taxon>Mycobacteriales</taxon>
        <taxon>Mycobacteriaceae</taxon>
        <taxon>Mycobacterium</taxon>
        <taxon>Mycobacterium tuberculosis complex</taxon>
    </lineage>
</organism>
<proteinExistence type="predicted"/>
<evidence type="ECO:0000313" key="10">
    <source>
        <dbReference type="Proteomes" id="UP000044938"/>
    </source>
</evidence>
<evidence type="ECO:0000313" key="7">
    <source>
        <dbReference type="EMBL" id="COZ20619.1"/>
    </source>
</evidence>
<reference evidence="8 9" key="1">
    <citation type="submission" date="2015-03" db="EMBL/GenBank/DDBJ databases">
        <authorList>
            <consortium name="Pathogen Informatics"/>
        </authorList>
    </citation>
    <scope>NUCLEOTIDE SEQUENCE [LARGE SCALE GENOMIC DNA]</scope>
    <source>
        <strain evidence="3 11">G09801536</strain>
        <strain evidence="1 13">G09901357</strain>
        <strain evidence="2 12">H09601792</strain>
        <strain evidence="8">K00500041</strain>
        <strain evidence="4 10">M09401471</strain>
        <strain evidence="9">N09902308</strain>
        <strain evidence="6 14">P00601463</strain>
    </source>
</reference>
<evidence type="ECO:0000313" key="9">
    <source>
        <dbReference type="Proteomes" id="UP000039021"/>
    </source>
</evidence>
<protein>
    <submittedName>
        <fullName evidence="5">Uncharacterized protein</fullName>
    </submittedName>
</protein>
<evidence type="ECO:0000313" key="14">
    <source>
        <dbReference type="Proteomes" id="UP000048600"/>
    </source>
</evidence>
<reference evidence="5" key="2">
    <citation type="submission" date="2015-03" db="EMBL/GenBank/DDBJ databases">
        <authorList>
            <person name="Murphy D."/>
        </authorList>
    </citation>
    <scope>NUCLEOTIDE SEQUENCE [LARGE SCALE GENOMIC DNA]</scope>
    <source>
        <strain evidence="5">K00500041</strain>
    </source>
</reference>
<dbReference type="EMBL" id="CSAD01001091">
    <property type="protein sequence ID" value="COW84429.1"/>
    <property type="molecule type" value="Genomic_DNA"/>
</dbReference>
<evidence type="ECO:0000313" key="5">
    <source>
        <dbReference type="EMBL" id="COX15760.1"/>
    </source>
</evidence>
<dbReference type="EMBL" id="CHKL01000928">
    <property type="protein sequence ID" value="COX46358.1"/>
    <property type="molecule type" value="Genomic_DNA"/>
</dbReference>
<dbReference type="Proteomes" id="UP000046947">
    <property type="component" value="Unassembled WGS sequence"/>
</dbReference>
<dbReference type="EMBL" id="CFOE01000464">
    <property type="protein sequence ID" value="CFE41722.1"/>
    <property type="molecule type" value="Genomic_DNA"/>
</dbReference>
<dbReference type="Proteomes" id="UP000045842">
    <property type="component" value="Unassembled WGS sequence"/>
</dbReference>
<name>A0A0U0SNQ0_MYCTX</name>
<evidence type="ECO:0000313" key="1">
    <source>
        <dbReference type="EMBL" id="CFE41722.1"/>
    </source>
</evidence>
<evidence type="ECO:0000313" key="6">
    <source>
        <dbReference type="EMBL" id="COX46358.1"/>
    </source>
</evidence>
<dbReference type="Proteomes" id="UP000038802">
    <property type="component" value="Unassembled WGS sequence"/>
</dbReference>
<evidence type="ECO:0000313" key="2">
    <source>
        <dbReference type="EMBL" id="CFE78859.1"/>
    </source>
</evidence>
<gene>
    <name evidence="3" type="ORF">ERS007679_04382</name>
    <name evidence="1" type="ORF">ERS007681_03022</name>
    <name evidence="2" type="ORF">ERS007688_04138</name>
    <name evidence="5" type="ORF">ERS007703_04844</name>
    <name evidence="4" type="ORF">ERS007720_03440</name>
    <name evidence="7" type="ORF">ERS007739_03503</name>
    <name evidence="6" type="ORF">ERS007741_04429</name>
</gene>
<evidence type="ECO:0000313" key="4">
    <source>
        <dbReference type="EMBL" id="COW86714.1"/>
    </source>
</evidence>
<evidence type="ECO:0000313" key="12">
    <source>
        <dbReference type="Proteomes" id="UP000046947"/>
    </source>
</evidence>